<evidence type="ECO:0000313" key="2">
    <source>
        <dbReference type="Proteomes" id="UP000229307"/>
    </source>
</evidence>
<sequence length="75" mass="8070">RARSRPPKDGRKKVKEGKGVKKVVPVVPIKPELNTGTYEPELDRWFYGGAKNGDFRPPIIVAGCGAGVSLPAKGK</sequence>
<feature type="non-terminal residue" evidence="1">
    <location>
        <position position="1"/>
    </location>
</feature>
<name>A0A2M7S5B2_9BACT</name>
<dbReference type="EMBL" id="PFMR01000309">
    <property type="protein sequence ID" value="PIZ14742.1"/>
    <property type="molecule type" value="Genomic_DNA"/>
</dbReference>
<dbReference type="AlphaFoldDB" id="A0A2M7S5B2"/>
<organism evidence="1 2">
    <name type="scientific">Candidatus Desantisbacteria bacterium CG_4_10_14_0_8_um_filter_48_22</name>
    <dbReference type="NCBI Taxonomy" id="1974543"/>
    <lineage>
        <taxon>Bacteria</taxon>
        <taxon>Candidatus Desantisiibacteriota</taxon>
    </lineage>
</organism>
<comment type="caution">
    <text evidence="1">The sequence shown here is derived from an EMBL/GenBank/DDBJ whole genome shotgun (WGS) entry which is preliminary data.</text>
</comment>
<gene>
    <name evidence="1" type="ORF">COY52_11200</name>
</gene>
<protein>
    <submittedName>
        <fullName evidence="1">Uncharacterized protein</fullName>
    </submittedName>
</protein>
<proteinExistence type="predicted"/>
<reference evidence="2" key="1">
    <citation type="submission" date="2017-09" db="EMBL/GenBank/DDBJ databases">
        <title>Depth-based differentiation of microbial function through sediment-hosted aquifers and enrichment of novel symbionts in the deep terrestrial subsurface.</title>
        <authorList>
            <person name="Probst A.J."/>
            <person name="Ladd B."/>
            <person name="Jarett J.K."/>
            <person name="Geller-Mcgrath D.E."/>
            <person name="Sieber C.M.K."/>
            <person name="Emerson J.B."/>
            <person name="Anantharaman K."/>
            <person name="Thomas B.C."/>
            <person name="Malmstrom R."/>
            <person name="Stieglmeier M."/>
            <person name="Klingl A."/>
            <person name="Woyke T."/>
            <person name="Ryan C.M."/>
            <person name="Banfield J.F."/>
        </authorList>
    </citation>
    <scope>NUCLEOTIDE SEQUENCE [LARGE SCALE GENOMIC DNA]</scope>
</reference>
<dbReference type="Proteomes" id="UP000229307">
    <property type="component" value="Unassembled WGS sequence"/>
</dbReference>
<evidence type="ECO:0000313" key="1">
    <source>
        <dbReference type="EMBL" id="PIZ14742.1"/>
    </source>
</evidence>
<accession>A0A2M7S5B2</accession>